<dbReference type="EMBL" id="CP097510">
    <property type="protein sequence ID" value="URE39656.1"/>
    <property type="molecule type" value="Genomic_DNA"/>
</dbReference>
<gene>
    <name evidence="1" type="ORF">MUK42_11360</name>
</gene>
<sequence>MASMKMRRRAESLEESMATTLLLDRENWMSSTDSEAKIVDTVLLLLQRSDVTTTIHSLQ</sequence>
<dbReference type="Proteomes" id="UP001055439">
    <property type="component" value="Chromosome 8"/>
</dbReference>
<keyword evidence="2" id="KW-1185">Reference proteome</keyword>
<proteinExistence type="predicted"/>
<organism evidence="1 2">
    <name type="scientific">Musa troglodytarum</name>
    <name type="common">fe'i banana</name>
    <dbReference type="NCBI Taxonomy" id="320322"/>
    <lineage>
        <taxon>Eukaryota</taxon>
        <taxon>Viridiplantae</taxon>
        <taxon>Streptophyta</taxon>
        <taxon>Embryophyta</taxon>
        <taxon>Tracheophyta</taxon>
        <taxon>Spermatophyta</taxon>
        <taxon>Magnoliopsida</taxon>
        <taxon>Liliopsida</taxon>
        <taxon>Zingiberales</taxon>
        <taxon>Musaceae</taxon>
        <taxon>Musa</taxon>
    </lineage>
</organism>
<protein>
    <submittedName>
        <fullName evidence="1">Uncharacterized protein</fullName>
    </submittedName>
</protein>
<accession>A0A9E7HS64</accession>
<evidence type="ECO:0000313" key="2">
    <source>
        <dbReference type="Proteomes" id="UP001055439"/>
    </source>
</evidence>
<reference evidence="1" key="1">
    <citation type="submission" date="2022-05" db="EMBL/GenBank/DDBJ databases">
        <title>The Musa troglodytarum L. genome provides insights into the mechanism of non-climacteric behaviour and enrichment of carotenoids.</title>
        <authorList>
            <person name="Wang J."/>
        </authorList>
    </citation>
    <scope>NUCLEOTIDE SEQUENCE</scope>
    <source>
        <tissue evidence="1">Leaf</tissue>
    </source>
</reference>
<dbReference type="AlphaFoldDB" id="A0A9E7HS64"/>
<name>A0A9E7HS64_9LILI</name>
<evidence type="ECO:0000313" key="1">
    <source>
        <dbReference type="EMBL" id="URE39656.1"/>
    </source>
</evidence>